<evidence type="ECO:0000313" key="3">
    <source>
        <dbReference type="RefSeq" id="XP_003739232.1"/>
    </source>
</evidence>
<feature type="region of interest" description="Disordered" evidence="1">
    <location>
        <begin position="105"/>
        <end position="150"/>
    </location>
</feature>
<feature type="region of interest" description="Disordered" evidence="1">
    <location>
        <begin position="20"/>
        <end position="75"/>
    </location>
</feature>
<sequence>MNSGHMQMGIIARELVAQEQREKEWKETHIEGKAEEVRTADQQHDLKITVCNSCGHRGKAPPSPPPQPAVSPSQKDGLLLHPMIKVKGKTIPFTKSTWVSEMVKSLEDRRGSDQSSSSSEESLPKLTSVVLSNHPCRTQESAAGLKRCISNSKSMENLSSKFR</sequence>
<organism evidence="2 3">
    <name type="scientific">Galendromus occidentalis</name>
    <name type="common">western predatory mite</name>
    <dbReference type="NCBI Taxonomy" id="34638"/>
    <lineage>
        <taxon>Eukaryota</taxon>
        <taxon>Metazoa</taxon>
        <taxon>Ecdysozoa</taxon>
        <taxon>Arthropoda</taxon>
        <taxon>Chelicerata</taxon>
        <taxon>Arachnida</taxon>
        <taxon>Acari</taxon>
        <taxon>Parasitiformes</taxon>
        <taxon>Mesostigmata</taxon>
        <taxon>Gamasina</taxon>
        <taxon>Phytoseioidea</taxon>
        <taxon>Phytoseiidae</taxon>
        <taxon>Typhlodrominae</taxon>
        <taxon>Galendromus</taxon>
    </lineage>
</organism>
<dbReference type="Proteomes" id="UP000694867">
    <property type="component" value="Unplaced"/>
</dbReference>
<reference evidence="3" key="1">
    <citation type="submission" date="2025-08" db="UniProtKB">
        <authorList>
            <consortium name="RefSeq"/>
        </authorList>
    </citation>
    <scope>IDENTIFICATION</scope>
</reference>
<keyword evidence="2" id="KW-1185">Reference proteome</keyword>
<evidence type="ECO:0000256" key="1">
    <source>
        <dbReference type="SAM" id="MobiDB-lite"/>
    </source>
</evidence>
<feature type="compositionally biased region" description="Basic and acidic residues" evidence="1">
    <location>
        <begin position="20"/>
        <end position="47"/>
    </location>
</feature>
<evidence type="ECO:0000313" key="2">
    <source>
        <dbReference type="Proteomes" id="UP000694867"/>
    </source>
</evidence>
<feature type="compositionally biased region" description="Polar residues" evidence="1">
    <location>
        <begin position="129"/>
        <end position="141"/>
    </location>
</feature>
<dbReference type="AlphaFoldDB" id="A0AAJ6VVY8"/>
<name>A0AAJ6VVY8_9ACAR</name>
<dbReference type="RefSeq" id="XP_003739232.1">
    <property type="nucleotide sequence ID" value="XM_003739184.1"/>
</dbReference>
<dbReference type="GeneID" id="100907592"/>
<proteinExistence type="predicted"/>
<protein>
    <submittedName>
        <fullName evidence="3">Uncharacterized protein LOC100907592</fullName>
    </submittedName>
</protein>
<dbReference type="KEGG" id="goe:100907592"/>
<gene>
    <name evidence="3" type="primary">LOC100907592</name>
</gene>
<accession>A0AAJ6VVY8</accession>